<dbReference type="InterPro" id="IPR027417">
    <property type="entry name" value="P-loop_NTPase"/>
</dbReference>
<evidence type="ECO:0000256" key="1">
    <source>
        <dbReference type="SAM" id="MobiDB-lite"/>
    </source>
</evidence>
<dbReference type="CDD" id="cd01885">
    <property type="entry name" value="EF2"/>
    <property type="match status" value="1"/>
</dbReference>
<dbReference type="CDD" id="cd16268">
    <property type="entry name" value="EF2_II"/>
    <property type="match status" value="1"/>
</dbReference>
<dbReference type="SMART" id="SM00838">
    <property type="entry name" value="EFG_C"/>
    <property type="match status" value="1"/>
</dbReference>
<dbReference type="InterPro" id="IPR000795">
    <property type="entry name" value="T_Tr_GTP-bd_dom"/>
</dbReference>
<feature type="region of interest" description="Disordered" evidence="1">
    <location>
        <begin position="673"/>
        <end position="699"/>
    </location>
</feature>
<dbReference type="SUPFAM" id="SSF54211">
    <property type="entry name" value="Ribosomal protein S5 domain 2-like"/>
    <property type="match status" value="1"/>
</dbReference>
<name>A0ABP0RGV4_9DINO</name>
<dbReference type="SUPFAM" id="SSF54980">
    <property type="entry name" value="EF-G C-terminal domain-like"/>
    <property type="match status" value="2"/>
</dbReference>
<dbReference type="InterPro" id="IPR014721">
    <property type="entry name" value="Ribsml_uS5_D2-typ_fold_subgr"/>
</dbReference>
<gene>
    <name evidence="3" type="ORF">SCF082_LOCUS46120</name>
</gene>
<dbReference type="SUPFAM" id="SSF50447">
    <property type="entry name" value="Translation proteins"/>
    <property type="match status" value="1"/>
</dbReference>
<accession>A0ABP0RGV4</accession>
<dbReference type="Pfam" id="PF00679">
    <property type="entry name" value="EFG_C"/>
    <property type="match status" value="1"/>
</dbReference>
<reference evidence="3 4" key="1">
    <citation type="submission" date="2024-02" db="EMBL/GenBank/DDBJ databases">
        <authorList>
            <person name="Chen Y."/>
            <person name="Shah S."/>
            <person name="Dougan E. K."/>
            <person name="Thang M."/>
            <person name="Chan C."/>
        </authorList>
    </citation>
    <scope>NUCLEOTIDE SEQUENCE [LARGE SCALE GENOMIC DNA]</scope>
</reference>
<dbReference type="InterPro" id="IPR009000">
    <property type="entry name" value="Transl_B-barrel_sf"/>
</dbReference>
<dbReference type="Proteomes" id="UP001642464">
    <property type="component" value="Unassembled WGS sequence"/>
</dbReference>
<dbReference type="SUPFAM" id="SSF52540">
    <property type="entry name" value="P-loop containing nucleoside triphosphate hydrolases"/>
    <property type="match status" value="1"/>
</dbReference>
<dbReference type="InterPro" id="IPR020568">
    <property type="entry name" value="Ribosomal_Su5_D2-typ_SF"/>
</dbReference>
<dbReference type="EMBL" id="CAXAMM010041283">
    <property type="protein sequence ID" value="CAK9098407.1"/>
    <property type="molecule type" value="Genomic_DNA"/>
</dbReference>
<dbReference type="Gene3D" id="3.30.70.870">
    <property type="entry name" value="Elongation Factor G (Translational Gtpase), domain 3"/>
    <property type="match status" value="1"/>
</dbReference>
<dbReference type="Gene3D" id="3.30.230.10">
    <property type="match status" value="1"/>
</dbReference>
<dbReference type="PROSITE" id="PS51722">
    <property type="entry name" value="G_TR_2"/>
    <property type="match status" value="1"/>
</dbReference>
<dbReference type="PANTHER" id="PTHR42908">
    <property type="entry name" value="TRANSLATION ELONGATION FACTOR-RELATED"/>
    <property type="match status" value="1"/>
</dbReference>
<dbReference type="CDD" id="cd04096">
    <property type="entry name" value="eEF2_snRNP_like_C"/>
    <property type="match status" value="1"/>
</dbReference>
<dbReference type="PRINTS" id="PR00315">
    <property type="entry name" value="ELONGATNFCT"/>
</dbReference>
<evidence type="ECO:0000313" key="3">
    <source>
        <dbReference type="EMBL" id="CAK9098407.1"/>
    </source>
</evidence>
<organism evidence="3 4">
    <name type="scientific">Durusdinium trenchii</name>
    <dbReference type="NCBI Taxonomy" id="1381693"/>
    <lineage>
        <taxon>Eukaryota</taxon>
        <taxon>Sar</taxon>
        <taxon>Alveolata</taxon>
        <taxon>Dinophyceae</taxon>
        <taxon>Suessiales</taxon>
        <taxon>Symbiodiniaceae</taxon>
        <taxon>Durusdinium</taxon>
    </lineage>
</organism>
<evidence type="ECO:0000313" key="4">
    <source>
        <dbReference type="Proteomes" id="UP001642464"/>
    </source>
</evidence>
<dbReference type="Gene3D" id="3.40.50.300">
    <property type="entry name" value="P-loop containing nucleotide triphosphate hydrolases"/>
    <property type="match status" value="1"/>
</dbReference>
<feature type="region of interest" description="Disordered" evidence="1">
    <location>
        <begin position="871"/>
        <end position="890"/>
    </location>
</feature>
<dbReference type="InterPro" id="IPR056752">
    <property type="entry name" value="EFL1"/>
</dbReference>
<evidence type="ECO:0000259" key="2">
    <source>
        <dbReference type="PROSITE" id="PS51722"/>
    </source>
</evidence>
<dbReference type="PANTHER" id="PTHR42908:SF3">
    <property type="entry name" value="ELONGATION FACTOR-LIKE GTPASE 1"/>
    <property type="match status" value="1"/>
</dbReference>
<protein>
    <submittedName>
        <fullName evidence="3">Elongation factor-like GTPase 1 (Elongation factor Tu GTP-binding domain-containing protein 1) (Elongation factor-like 1) (Protein FAM42A)</fullName>
    </submittedName>
</protein>
<sequence>HGKTTLSDCLVSSNGIISERLAGTIRYLDSREDEQERGITMQSSAISLLYKHEKLNKDYLINLIDSPGHVDFSSDVSTAVRLCDGALVVVDVIEGVAIQTHAVLRQAWEERLQPCLVLNKVDRLVTELQLEPVEAYEHLFKIIERVNAILQGFLSASVMLEASKRQDAANAVEAMQDSDANQEWLLDYDDDEEDALIFSPEKGNVVFCSAVDGWAFRVADFVPMVSEALGIANKRKVLQSLWGSYFFNPKTKKIVANKQIQVSVTTGQASRQHPPMFATMILESLWQVYGATVVESKPKRLNKIVEKLGLQDAVNKRDVAKGGRMALRTVMHAWLPVPRAILSMVVRRIPDPARAQRRRLDVLWPVESRPLLSESEEAELERVKQGVRICDPNAPLVAYVTKIFAVERAMLRPPTLAKLEALYSQQAPGPQGAVDSTEQEKTTAQEQQQEFFFAFARVYSGTAREGQPVHVLGPKYQMGHPDRQQHKSLVSTGILPMLIMNTDLVALEAVPAGNIVAFAGLDQHVLKTATITSSPVACSLTKMPSQSAPILRVSLEPVNPLEWPQLAQGLKLLNRADPVAEVRIQANGEHVLGAIGELHLERCVKDLTSRFAKIELKVSKPIAVFRETIVLASKEGGPAVPLNPRQQFTPVDVDAEEASFQRQRQEYEAALAGAAVATPPPDDNQDSDQDGAEDRRGISKEKPIALSKRVYPGGRVLARTPQNTVVVTLRMIPLPEDLTRFIEKSKAALAAVLVDDDDVMDELEFVEGETDAAADDAGDAVVPPKPPAIGAGVTARSLSNVSNVSALSDHQRSELEKLQRETKAEFVTAFAECPDANWDEGLLDCVWSFGPRGCGPNLLINMLPDGPLSKHQFAPFDQGRENESQEEGSSRVHEEIAAGIVAGFQLACRAGPLCEEPLYGTAVVVEHVSIKDQDREEVVALRQQQQFAIQGQVMSCFRESVRRAFDLHRKQHEHKVPTGCEVRLVEGVFRCMLQCHVESHMGDQLGKLYGVLSGRRAKVVSEDMWEGTSIFTVEALIPIVESFNLGDDLRRQTSGAASTPQLVFSHWQVIPENPFFRATTEDELEEFGERR</sequence>
<keyword evidence="4" id="KW-1185">Reference proteome</keyword>
<dbReference type="InterPro" id="IPR035647">
    <property type="entry name" value="EFG_III/V"/>
</dbReference>
<dbReference type="Gene3D" id="3.30.70.240">
    <property type="match status" value="1"/>
</dbReference>
<dbReference type="Pfam" id="PF00009">
    <property type="entry name" value="GTP_EFTU"/>
    <property type="match status" value="1"/>
</dbReference>
<dbReference type="Gene3D" id="2.40.30.10">
    <property type="entry name" value="Translation factors"/>
    <property type="match status" value="1"/>
</dbReference>
<feature type="domain" description="Tr-type G" evidence="2">
    <location>
        <begin position="1"/>
        <end position="234"/>
    </location>
</feature>
<dbReference type="Pfam" id="PF25118">
    <property type="entry name" value="EFL1"/>
    <property type="match status" value="1"/>
</dbReference>
<dbReference type="InterPro" id="IPR000640">
    <property type="entry name" value="EFG_V-like"/>
</dbReference>
<feature type="compositionally biased region" description="Basic and acidic residues" evidence="1">
    <location>
        <begin position="878"/>
        <end position="890"/>
    </location>
</feature>
<comment type="caution">
    <text evidence="3">The sequence shown here is derived from an EMBL/GenBank/DDBJ whole genome shotgun (WGS) entry which is preliminary data.</text>
</comment>
<feature type="non-terminal residue" evidence="3">
    <location>
        <position position="1"/>
    </location>
</feature>
<proteinExistence type="predicted"/>